<dbReference type="EMBL" id="JAIWYP010000003">
    <property type="protein sequence ID" value="KAH3859342.1"/>
    <property type="molecule type" value="Genomic_DNA"/>
</dbReference>
<gene>
    <name evidence="3" type="ORF">DPMN_102061</name>
</gene>
<evidence type="ECO:0000256" key="2">
    <source>
        <dbReference type="SAM" id="Phobius"/>
    </source>
</evidence>
<keyword evidence="2" id="KW-0812">Transmembrane</keyword>
<evidence type="ECO:0000256" key="1">
    <source>
        <dbReference type="SAM" id="MobiDB-lite"/>
    </source>
</evidence>
<sequence length="260" mass="28341">MQMYRQAVSDQKHPHTSVAKGETQQGTVSDGMVVERLNHTSTLASSSSSEDNASDNGSYSFSIAATAARESVSTEVISSGSASSYSLTSMAESDIHMQTASSDCSYPSRSPSMELLPLSLPPASGKYAPSVSFVARPCASTSAHSPSRRRLVSSVSAPDLGTRFQSSIKHNMETFDSKGHDLELTQGLGVLTVGELHNILRDNEAQSRQYFLTNGFNENLKTTYVPQKRNLHDILIYLLWLAIGAAIHNIWLRNYELNYS</sequence>
<comment type="caution">
    <text evidence="3">The sequence shown here is derived from an EMBL/GenBank/DDBJ whole genome shotgun (WGS) entry which is preliminary data.</text>
</comment>
<feature type="region of interest" description="Disordered" evidence="1">
    <location>
        <begin position="1"/>
        <end position="30"/>
    </location>
</feature>
<evidence type="ECO:0000313" key="3">
    <source>
        <dbReference type="EMBL" id="KAH3859342.1"/>
    </source>
</evidence>
<reference evidence="3" key="1">
    <citation type="journal article" date="2019" name="bioRxiv">
        <title>The Genome of the Zebra Mussel, Dreissena polymorpha: A Resource for Invasive Species Research.</title>
        <authorList>
            <person name="McCartney M.A."/>
            <person name="Auch B."/>
            <person name="Kono T."/>
            <person name="Mallez S."/>
            <person name="Zhang Y."/>
            <person name="Obille A."/>
            <person name="Becker A."/>
            <person name="Abrahante J.E."/>
            <person name="Garbe J."/>
            <person name="Badalamenti J.P."/>
            <person name="Herman A."/>
            <person name="Mangelson H."/>
            <person name="Liachko I."/>
            <person name="Sullivan S."/>
            <person name="Sone E.D."/>
            <person name="Koren S."/>
            <person name="Silverstein K.A.T."/>
            <person name="Beckman K.B."/>
            <person name="Gohl D.M."/>
        </authorList>
    </citation>
    <scope>NUCLEOTIDE SEQUENCE</scope>
    <source>
        <strain evidence="3">Duluth1</strain>
        <tissue evidence="3">Whole animal</tissue>
    </source>
</reference>
<evidence type="ECO:0000313" key="4">
    <source>
        <dbReference type="Proteomes" id="UP000828390"/>
    </source>
</evidence>
<feature type="transmembrane region" description="Helical" evidence="2">
    <location>
        <begin position="234"/>
        <end position="252"/>
    </location>
</feature>
<name>A0A9D4LIK2_DREPO</name>
<organism evidence="3 4">
    <name type="scientific">Dreissena polymorpha</name>
    <name type="common">Zebra mussel</name>
    <name type="synonym">Mytilus polymorpha</name>
    <dbReference type="NCBI Taxonomy" id="45954"/>
    <lineage>
        <taxon>Eukaryota</taxon>
        <taxon>Metazoa</taxon>
        <taxon>Spiralia</taxon>
        <taxon>Lophotrochozoa</taxon>
        <taxon>Mollusca</taxon>
        <taxon>Bivalvia</taxon>
        <taxon>Autobranchia</taxon>
        <taxon>Heteroconchia</taxon>
        <taxon>Euheterodonta</taxon>
        <taxon>Imparidentia</taxon>
        <taxon>Neoheterodontei</taxon>
        <taxon>Myida</taxon>
        <taxon>Dreissenoidea</taxon>
        <taxon>Dreissenidae</taxon>
        <taxon>Dreissena</taxon>
    </lineage>
</organism>
<accession>A0A9D4LIK2</accession>
<proteinExistence type="predicted"/>
<keyword evidence="2" id="KW-0472">Membrane</keyword>
<keyword evidence="4" id="KW-1185">Reference proteome</keyword>
<reference evidence="3" key="2">
    <citation type="submission" date="2020-11" db="EMBL/GenBank/DDBJ databases">
        <authorList>
            <person name="McCartney M.A."/>
            <person name="Auch B."/>
            <person name="Kono T."/>
            <person name="Mallez S."/>
            <person name="Becker A."/>
            <person name="Gohl D.M."/>
            <person name="Silverstein K.A.T."/>
            <person name="Koren S."/>
            <person name="Bechman K.B."/>
            <person name="Herman A."/>
            <person name="Abrahante J.E."/>
            <person name="Garbe J."/>
        </authorList>
    </citation>
    <scope>NUCLEOTIDE SEQUENCE</scope>
    <source>
        <strain evidence="3">Duluth1</strain>
        <tissue evidence="3">Whole animal</tissue>
    </source>
</reference>
<protein>
    <submittedName>
        <fullName evidence="3">Uncharacterized protein</fullName>
    </submittedName>
</protein>
<dbReference type="Proteomes" id="UP000828390">
    <property type="component" value="Unassembled WGS sequence"/>
</dbReference>
<keyword evidence="2" id="KW-1133">Transmembrane helix</keyword>
<dbReference type="AlphaFoldDB" id="A0A9D4LIK2"/>